<accession>A0ABT2MY11</accession>
<gene>
    <name evidence="4" type="ORF">NG799_25320</name>
</gene>
<dbReference type="PROSITE" id="PS50914">
    <property type="entry name" value="BON"/>
    <property type="match status" value="1"/>
</dbReference>
<keyword evidence="2" id="KW-0732">Signal</keyword>
<evidence type="ECO:0000256" key="2">
    <source>
        <dbReference type="SAM" id="SignalP"/>
    </source>
</evidence>
<keyword evidence="5" id="KW-1185">Reference proteome</keyword>
<dbReference type="Pfam" id="PF04972">
    <property type="entry name" value="BON"/>
    <property type="match status" value="1"/>
</dbReference>
<evidence type="ECO:0000313" key="5">
    <source>
        <dbReference type="Proteomes" id="UP001525890"/>
    </source>
</evidence>
<evidence type="ECO:0000259" key="3">
    <source>
        <dbReference type="PROSITE" id="PS50914"/>
    </source>
</evidence>
<protein>
    <submittedName>
        <fullName evidence="4">BON domain-containing protein</fullName>
    </submittedName>
</protein>
<name>A0ABT2MY11_9CYAN</name>
<dbReference type="EMBL" id="JAMXFF010000056">
    <property type="protein sequence ID" value="MCT7969638.1"/>
    <property type="molecule type" value="Genomic_DNA"/>
</dbReference>
<reference evidence="4 5" key="1">
    <citation type="journal article" date="2022" name="Front. Microbiol.">
        <title>High genomic differentiation and limited gene flow indicate recent cryptic speciation within the genus Laspinema (cyanobacteria).</title>
        <authorList>
            <person name="Stanojkovic A."/>
            <person name="Skoupy S."/>
            <person name="Skaloud P."/>
            <person name="Dvorak P."/>
        </authorList>
    </citation>
    <scope>NUCLEOTIDE SEQUENCE [LARGE SCALE GENOMIC DNA]</scope>
    <source>
        <strain evidence="4 5">D2a</strain>
    </source>
</reference>
<sequence>MKKITPFLLGLAVLFGAGACQDVSRTSADAPVTADGTVEEPAQVGETYEDARDETRRAQLDSDIRAREERNNVAGDPLERADSDLASEVRSKLEANIPQGKLAVIAEDGVVTVTGTVPNQEKYDSIATLAQEIRGVKEVKVDAQIVDPTEAPAPADQ</sequence>
<feature type="domain" description="BON" evidence="3">
    <location>
        <begin position="81"/>
        <end position="147"/>
    </location>
</feature>
<dbReference type="PROSITE" id="PS51257">
    <property type="entry name" value="PROKAR_LIPOPROTEIN"/>
    <property type="match status" value="1"/>
</dbReference>
<dbReference type="InterPro" id="IPR007055">
    <property type="entry name" value="BON_dom"/>
</dbReference>
<feature type="compositionally biased region" description="Basic and acidic residues" evidence="1">
    <location>
        <begin position="49"/>
        <end position="80"/>
    </location>
</feature>
<evidence type="ECO:0000313" key="4">
    <source>
        <dbReference type="EMBL" id="MCT7969638.1"/>
    </source>
</evidence>
<feature type="chain" id="PRO_5046388870" evidence="2">
    <location>
        <begin position="20"/>
        <end position="157"/>
    </location>
</feature>
<feature type="signal peptide" evidence="2">
    <location>
        <begin position="1"/>
        <end position="19"/>
    </location>
</feature>
<dbReference type="RefSeq" id="WP_368009089.1">
    <property type="nucleotide sequence ID" value="NZ_JAMXFF010000056.1"/>
</dbReference>
<evidence type="ECO:0000256" key="1">
    <source>
        <dbReference type="SAM" id="MobiDB-lite"/>
    </source>
</evidence>
<comment type="caution">
    <text evidence="4">The sequence shown here is derived from an EMBL/GenBank/DDBJ whole genome shotgun (WGS) entry which is preliminary data.</text>
</comment>
<organism evidence="4 5">
    <name type="scientific">Laspinema palackyanum D2a</name>
    <dbReference type="NCBI Taxonomy" id="2953684"/>
    <lineage>
        <taxon>Bacteria</taxon>
        <taxon>Bacillati</taxon>
        <taxon>Cyanobacteriota</taxon>
        <taxon>Cyanophyceae</taxon>
        <taxon>Oscillatoriophycideae</taxon>
        <taxon>Oscillatoriales</taxon>
        <taxon>Laspinemataceae</taxon>
        <taxon>Laspinema</taxon>
        <taxon>Laspinema palackyanum</taxon>
    </lineage>
</organism>
<dbReference type="Proteomes" id="UP001525890">
    <property type="component" value="Unassembled WGS sequence"/>
</dbReference>
<feature type="region of interest" description="Disordered" evidence="1">
    <location>
        <begin position="26"/>
        <end position="80"/>
    </location>
</feature>
<proteinExistence type="predicted"/>
<dbReference type="Gene3D" id="3.30.1340.30">
    <property type="match status" value="1"/>
</dbReference>